<dbReference type="RefSeq" id="WP_197647721.1">
    <property type="nucleotide sequence ID" value="NZ_JAEACP010000038.1"/>
</dbReference>
<name>A0ABV7DYM1_9RHOB</name>
<dbReference type="PIRSF" id="PIRSF002741">
    <property type="entry name" value="MppA"/>
    <property type="match status" value="1"/>
</dbReference>
<dbReference type="Gene3D" id="3.40.190.10">
    <property type="entry name" value="Periplasmic binding protein-like II"/>
    <property type="match status" value="1"/>
</dbReference>
<comment type="subcellular location">
    <subcellularLocation>
        <location evidence="1">Periplasm</location>
    </subcellularLocation>
</comment>
<dbReference type="Proteomes" id="UP001595445">
    <property type="component" value="Unassembled WGS sequence"/>
</dbReference>
<protein>
    <submittedName>
        <fullName evidence="5">ABC transporter substrate-binding protein</fullName>
    </submittedName>
</protein>
<reference evidence="6" key="1">
    <citation type="journal article" date="2019" name="Int. J. Syst. Evol. Microbiol.">
        <title>The Global Catalogue of Microorganisms (GCM) 10K type strain sequencing project: providing services to taxonomists for standard genome sequencing and annotation.</title>
        <authorList>
            <consortium name="The Broad Institute Genomics Platform"/>
            <consortium name="The Broad Institute Genome Sequencing Center for Infectious Disease"/>
            <person name="Wu L."/>
            <person name="Ma J."/>
        </authorList>
    </citation>
    <scope>NUCLEOTIDE SEQUENCE [LARGE SCALE GENOMIC DNA]</scope>
    <source>
        <strain evidence="6">KCTC 62102</strain>
    </source>
</reference>
<evidence type="ECO:0000313" key="6">
    <source>
        <dbReference type="Proteomes" id="UP001595445"/>
    </source>
</evidence>
<dbReference type="InterPro" id="IPR030678">
    <property type="entry name" value="Peptide/Ni-bd"/>
</dbReference>
<proteinExistence type="inferred from homology"/>
<sequence>MKNTLFGHGLRAGLAALALALPLQALAETTVRVGTVRSGAFGPIEVHRSVGDYATLVANQGAVFEQLVGVKPEGGTYLLLAESIEPEDETATRWIIKLKQGVKFHDGKEMVAADVIYSIKRMTGEGMIPAGMIGTLTAIEEVDKYTVRLVLPNPKSWVVESLSDPYAAIVEDGYTPDKPPVGTGPMKIVDIQTQQSITLEKFADYHDTPAGSDKVTVQFFSESQAGLNALQDDQIDMLMDFDAALADEIEGNEALKLYNSPTGMSYPIQMRTDVAPFSDPRLRQALRLVVDRDMVVTNAFNGYATRANDLYARSDAHFRTDLERTRDVEAARRLVEEAGLAGTTLKLVMQGDPAVGLVLAENAREIGLEIEVQQLDSASFFNEEYMERPFFGGDYWPPMSFLQTSSMVDVPHASFGQIRWQDDEYFGLWEIANATLDPAVLQDSLSKLQQILFDRGAWVIPAYPNELILMRADLEGMPPSDIWGRAGYRYLGRLHRIAQ</sequence>
<keyword evidence="3" id="KW-0732">Signal</keyword>
<dbReference type="InterPro" id="IPR039424">
    <property type="entry name" value="SBP_5"/>
</dbReference>
<dbReference type="EMBL" id="JBHRSM010000043">
    <property type="protein sequence ID" value="MFC3087961.1"/>
    <property type="molecule type" value="Genomic_DNA"/>
</dbReference>
<dbReference type="Gene3D" id="3.10.105.10">
    <property type="entry name" value="Dipeptide-binding Protein, Domain 3"/>
    <property type="match status" value="1"/>
</dbReference>
<organism evidence="5 6">
    <name type="scientific">Tabrizicola soli</name>
    <dbReference type="NCBI Taxonomy" id="2185115"/>
    <lineage>
        <taxon>Bacteria</taxon>
        <taxon>Pseudomonadati</taxon>
        <taxon>Pseudomonadota</taxon>
        <taxon>Alphaproteobacteria</taxon>
        <taxon>Rhodobacterales</taxon>
        <taxon>Paracoccaceae</taxon>
        <taxon>Tabrizicola</taxon>
    </lineage>
</organism>
<dbReference type="PANTHER" id="PTHR30290">
    <property type="entry name" value="PERIPLASMIC BINDING COMPONENT OF ABC TRANSPORTER"/>
    <property type="match status" value="1"/>
</dbReference>
<evidence type="ECO:0000256" key="2">
    <source>
        <dbReference type="ARBA" id="ARBA00005695"/>
    </source>
</evidence>
<feature type="domain" description="Solute-binding protein family 5" evidence="4">
    <location>
        <begin position="79"/>
        <end position="404"/>
    </location>
</feature>
<dbReference type="Pfam" id="PF00496">
    <property type="entry name" value="SBP_bac_5"/>
    <property type="match status" value="1"/>
</dbReference>
<accession>A0ABV7DYM1</accession>
<feature type="chain" id="PRO_5046870294" evidence="3">
    <location>
        <begin position="28"/>
        <end position="499"/>
    </location>
</feature>
<feature type="signal peptide" evidence="3">
    <location>
        <begin position="1"/>
        <end position="27"/>
    </location>
</feature>
<evidence type="ECO:0000256" key="3">
    <source>
        <dbReference type="SAM" id="SignalP"/>
    </source>
</evidence>
<evidence type="ECO:0000259" key="4">
    <source>
        <dbReference type="Pfam" id="PF00496"/>
    </source>
</evidence>
<comment type="similarity">
    <text evidence="2">Belongs to the bacterial solute-binding protein 5 family.</text>
</comment>
<gene>
    <name evidence="5" type="ORF">ACFOD6_18115</name>
</gene>
<keyword evidence="6" id="KW-1185">Reference proteome</keyword>
<dbReference type="InterPro" id="IPR000914">
    <property type="entry name" value="SBP_5_dom"/>
</dbReference>
<evidence type="ECO:0000256" key="1">
    <source>
        <dbReference type="ARBA" id="ARBA00004418"/>
    </source>
</evidence>
<dbReference type="SUPFAM" id="SSF53850">
    <property type="entry name" value="Periplasmic binding protein-like II"/>
    <property type="match status" value="1"/>
</dbReference>
<evidence type="ECO:0000313" key="5">
    <source>
        <dbReference type="EMBL" id="MFC3087961.1"/>
    </source>
</evidence>
<comment type="caution">
    <text evidence="5">The sequence shown here is derived from an EMBL/GenBank/DDBJ whole genome shotgun (WGS) entry which is preliminary data.</text>
</comment>